<dbReference type="InterPro" id="IPR007537">
    <property type="entry name" value="tRNAHis_GuaTrfase_Thg1"/>
</dbReference>
<evidence type="ECO:0000256" key="10">
    <source>
        <dbReference type="ARBA" id="ARBA00022842"/>
    </source>
</evidence>
<comment type="caution">
    <text evidence="16">The sequence shown here is derived from an EMBL/GenBank/DDBJ whole genome shotgun (WGS) entry which is preliminary data.</text>
</comment>
<keyword evidence="8 13" id="KW-0479">Metal-binding</keyword>
<dbReference type="EC" id="2.7.7.79" evidence="3 13"/>
<keyword evidence="5 13" id="KW-0808">Transferase</keyword>
<name>A0ABQ8FK57_9FUNG</name>
<evidence type="ECO:0000256" key="11">
    <source>
        <dbReference type="ARBA" id="ARBA00023134"/>
    </source>
</evidence>
<evidence type="ECO:0000256" key="6">
    <source>
        <dbReference type="ARBA" id="ARBA00022694"/>
    </source>
</evidence>
<comment type="catalytic activity">
    <reaction evidence="13">
        <text>a 5'-end ribonucleotide-tRNA(His) + GTP + ATP + H2O = a 5'-end phospho-guanosine-ribonucleotide-tRNA(His) + AMP + 2 diphosphate + H(+)</text>
        <dbReference type="Rhea" id="RHEA:54564"/>
        <dbReference type="Rhea" id="RHEA-COMP:14193"/>
        <dbReference type="Rhea" id="RHEA-COMP:14917"/>
        <dbReference type="ChEBI" id="CHEBI:15377"/>
        <dbReference type="ChEBI" id="CHEBI:15378"/>
        <dbReference type="ChEBI" id="CHEBI:30616"/>
        <dbReference type="ChEBI" id="CHEBI:33019"/>
        <dbReference type="ChEBI" id="CHEBI:37565"/>
        <dbReference type="ChEBI" id="CHEBI:138282"/>
        <dbReference type="ChEBI" id="CHEBI:141847"/>
        <dbReference type="ChEBI" id="CHEBI:456215"/>
        <dbReference type="EC" id="2.7.7.79"/>
    </reaction>
</comment>
<keyword evidence="7 13" id="KW-0548">Nucleotidyltransferase</keyword>
<dbReference type="Pfam" id="PF14413">
    <property type="entry name" value="Thg1C"/>
    <property type="match status" value="1"/>
</dbReference>
<protein>
    <recommendedName>
        <fullName evidence="4 13">tRNA(His) guanylyltransferase</fullName>
        <ecNumber evidence="3 13">2.7.7.79</ecNumber>
    </recommendedName>
    <alternativeName>
        <fullName evidence="12 13">tRNA-histidine guanylyltransferase</fullName>
    </alternativeName>
</protein>
<sequence length="260" mass="30147">MAASRFEYVRLFEQSTALLRNTWIVVRIDGHGFHRFSKVHNFVKPNDSRSLKLLNHCAATVMQEFNDIVISYGQSDEFSFIFRPTTTLYGRREAKIITNVCSLFTSSFVMNWPTYFHDQPLAYPPSFDARAVCYPTMLNVRDYLSWRQADCHINNLYNTAFWALVLDSENPISETEAEAVLRVTDSAKKNELLFTRFGINYNDIDPLFRKGSTLFRQTKDSVEISSSSGKSVTRSRSEIKTDHMDIIGDQFWKDKSHLFE</sequence>
<evidence type="ECO:0000256" key="13">
    <source>
        <dbReference type="PIRNR" id="PIRNR028980"/>
    </source>
</evidence>
<dbReference type="InterPro" id="IPR038469">
    <property type="entry name" value="tRNAHis_GuaTrfase_Thg1_sf"/>
</dbReference>
<feature type="domain" description="Thg1 C-terminal" evidence="15">
    <location>
        <begin position="139"/>
        <end position="247"/>
    </location>
</feature>
<proteinExistence type="inferred from homology"/>
<dbReference type="PANTHER" id="PTHR12729">
    <property type="entry name" value="TRNA(HIS) GUANYLYLTRANSFERASE-RELATED"/>
    <property type="match status" value="1"/>
</dbReference>
<evidence type="ECO:0000256" key="8">
    <source>
        <dbReference type="ARBA" id="ARBA00022723"/>
    </source>
</evidence>
<dbReference type="EMBL" id="JAFCIX010000062">
    <property type="protein sequence ID" value="KAH6599665.1"/>
    <property type="molecule type" value="Genomic_DNA"/>
</dbReference>
<comment type="function">
    <text evidence="13">Adds a GMP to the 5'-end of tRNA(His) after transcription and RNase P cleavage.</text>
</comment>
<evidence type="ECO:0000313" key="16">
    <source>
        <dbReference type="EMBL" id="KAH6599665.1"/>
    </source>
</evidence>
<keyword evidence="9 13" id="KW-0547">Nucleotide-binding</keyword>
<keyword evidence="17" id="KW-1185">Reference proteome</keyword>
<evidence type="ECO:0000259" key="15">
    <source>
        <dbReference type="Pfam" id="PF14413"/>
    </source>
</evidence>
<evidence type="ECO:0000256" key="12">
    <source>
        <dbReference type="ARBA" id="ARBA00032480"/>
    </source>
</evidence>
<feature type="domain" description="tRNAHis guanylyltransferase catalytic" evidence="14">
    <location>
        <begin position="6"/>
        <end position="135"/>
    </location>
</feature>
<dbReference type="Proteomes" id="UP001648503">
    <property type="component" value="Unassembled WGS sequence"/>
</dbReference>
<evidence type="ECO:0000256" key="7">
    <source>
        <dbReference type="ARBA" id="ARBA00022695"/>
    </source>
</evidence>
<dbReference type="InterPro" id="IPR025845">
    <property type="entry name" value="Thg1_C_dom"/>
</dbReference>
<dbReference type="Gene3D" id="3.30.70.3000">
    <property type="match status" value="1"/>
</dbReference>
<evidence type="ECO:0000256" key="4">
    <source>
        <dbReference type="ARBA" id="ARBA00015443"/>
    </source>
</evidence>
<evidence type="ECO:0000256" key="2">
    <source>
        <dbReference type="ARBA" id="ARBA00010113"/>
    </source>
</evidence>
<evidence type="ECO:0000256" key="3">
    <source>
        <dbReference type="ARBA" id="ARBA00012511"/>
    </source>
</evidence>
<keyword evidence="11 13" id="KW-0342">GTP-binding</keyword>
<keyword evidence="10 13" id="KW-0460">Magnesium</keyword>
<accession>A0ABQ8FK57</accession>
<evidence type="ECO:0000256" key="5">
    <source>
        <dbReference type="ARBA" id="ARBA00022679"/>
    </source>
</evidence>
<gene>
    <name evidence="16" type="ORF">BASA50_002862</name>
</gene>
<keyword evidence="6 13" id="KW-0819">tRNA processing</keyword>
<organism evidence="16 17">
    <name type="scientific">Batrachochytrium salamandrivorans</name>
    <dbReference type="NCBI Taxonomy" id="1357716"/>
    <lineage>
        <taxon>Eukaryota</taxon>
        <taxon>Fungi</taxon>
        <taxon>Fungi incertae sedis</taxon>
        <taxon>Chytridiomycota</taxon>
        <taxon>Chytridiomycota incertae sedis</taxon>
        <taxon>Chytridiomycetes</taxon>
        <taxon>Rhizophydiales</taxon>
        <taxon>Rhizophydiales incertae sedis</taxon>
        <taxon>Batrachochytrium</taxon>
    </lineage>
</organism>
<reference evidence="16 17" key="1">
    <citation type="submission" date="2021-02" db="EMBL/GenBank/DDBJ databases">
        <title>Variation within the Batrachochytrium salamandrivorans European outbreak.</title>
        <authorList>
            <person name="Kelly M."/>
            <person name="Pasmans F."/>
            <person name="Shea T.P."/>
            <person name="Munoz J.F."/>
            <person name="Carranza S."/>
            <person name="Cuomo C.A."/>
            <person name="Martel A."/>
        </authorList>
    </citation>
    <scope>NUCLEOTIDE SEQUENCE [LARGE SCALE GENOMIC DNA]</scope>
    <source>
        <strain evidence="16 17">AMFP18/2</strain>
    </source>
</reference>
<evidence type="ECO:0000256" key="1">
    <source>
        <dbReference type="ARBA" id="ARBA00001946"/>
    </source>
</evidence>
<comment type="cofactor">
    <cofactor evidence="1 13">
        <name>Mg(2+)</name>
        <dbReference type="ChEBI" id="CHEBI:18420"/>
    </cofactor>
</comment>
<dbReference type="Pfam" id="PF04446">
    <property type="entry name" value="Thg1"/>
    <property type="match status" value="1"/>
</dbReference>
<dbReference type="PANTHER" id="PTHR12729:SF6">
    <property type="entry name" value="TRNA(HIS) GUANYLYLTRANSFERASE-RELATED"/>
    <property type="match status" value="1"/>
</dbReference>
<evidence type="ECO:0000256" key="9">
    <source>
        <dbReference type="ARBA" id="ARBA00022741"/>
    </source>
</evidence>
<evidence type="ECO:0000259" key="14">
    <source>
        <dbReference type="Pfam" id="PF04446"/>
    </source>
</evidence>
<dbReference type="PIRSF" id="PIRSF028980">
    <property type="entry name" value="tRNAHis_guanylyltransferase"/>
    <property type="match status" value="1"/>
</dbReference>
<evidence type="ECO:0000313" key="17">
    <source>
        <dbReference type="Proteomes" id="UP001648503"/>
    </source>
</evidence>
<dbReference type="InterPro" id="IPR024956">
    <property type="entry name" value="tRNAHis_GuaTrfase_cat"/>
</dbReference>
<comment type="similarity">
    <text evidence="2 13">Belongs to the tRNA(His) guanylyltransferase family.</text>
</comment>